<protein>
    <recommendedName>
        <fullName evidence="2">Chalcone isomerase domain-containing protein</fullName>
    </recommendedName>
</protein>
<sequence length="188" mass="20926" precursor="true">MRHQLPQRAFTVVAITAALWLHLAAPVHANAPAEAAEAALAGKAPRGQSLFRYWGFEVYVATLYTTPAFRPEGFEQQRLALELQYRRAFKGTDIAQRSIDEMQDIAPLAPAQAAEWKAAMERVFPDVAPGDRLMGVHLPGRGAHFYYNGRLRGVVDDPVFAERFFGIWLSPRTSQPRLREALIAGAAR</sequence>
<evidence type="ECO:0000256" key="1">
    <source>
        <dbReference type="SAM" id="SignalP"/>
    </source>
</evidence>
<dbReference type="Proteomes" id="UP000293912">
    <property type="component" value="Chromosome"/>
</dbReference>
<keyword evidence="1" id="KW-0732">Signal</keyword>
<gene>
    <name evidence="3" type="ORF">HPF_22730</name>
</gene>
<organism evidence="3 4">
    <name type="scientific">Hydrogenophaga pseudoflava</name>
    <name type="common">Pseudomonas carboxydoflava</name>
    <dbReference type="NCBI Taxonomy" id="47421"/>
    <lineage>
        <taxon>Bacteria</taxon>
        <taxon>Pseudomonadati</taxon>
        <taxon>Pseudomonadota</taxon>
        <taxon>Betaproteobacteria</taxon>
        <taxon>Burkholderiales</taxon>
        <taxon>Comamonadaceae</taxon>
        <taxon>Hydrogenophaga</taxon>
    </lineage>
</organism>
<reference evidence="3 4" key="1">
    <citation type="submission" date="2019-03" db="EMBL/GenBank/DDBJ databases">
        <authorList>
            <person name="Sebastian G."/>
            <person name="Baumann P."/>
            <person name="Ruckert C."/>
            <person name="Kalinowski J."/>
            <person name="Nebel B."/>
            <person name="Takors R."/>
            <person name="Blombach B."/>
        </authorList>
    </citation>
    <scope>NUCLEOTIDE SEQUENCE [LARGE SCALE GENOMIC DNA]</scope>
    <source>
        <strain evidence="3 4">DSM 1084</strain>
    </source>
</reference>
<feature type="domain" description="Chalcone isomerase" evidence="2">
    <location>
        <begin position="53"/>
        <end position="182"/>
    </location>
</feature>
<dbReference type="RefSeq" id="WP_243721651.1">
    <property type="nucleotide sequence ID" value="NZ_CP037867.1"/>
</dbReference>
<evidence type="ECO:0000259" key="2">
    <source>
        <dbReference type="Pfam" id="PF16036"/>
    </source>
</evidence>
<dbReference type="KEGG" id="hpse:HPF_22730"/>
<dbReference type="InterPro" id="IPR016087">
    <property type="entry name" value="Chalcone_isomerase"/>
</dbReference>
<accession>A0A4P6X9I7</accession>
<dbReference type="Pfam" id="PF16036">
    <property type="entry name" value="Chalcone_3"/>
    <property type="match status" value="1"/>
</dbReference>
<name>A0A4P6X9I7_HYDPS</name>
<dbReference type="AlphaFoldDB" id="A0A4P6X9I7"/>
<proteinExistence type="predicted"/>
<dbReference type="EMBL" id="CP037867">
    <property type="protein sequence ID" value="QBM30521.1"/>
    <property type="molecule type" value="Genomic_DNA"/>
</dbReference>
<evidence type="ECO:0000313" key="3">
    <source>
        <dbReference type="EMBL" id="QBM30521.1"/>
    </source>
</evidence>
<keyword evidence="4" id="KW-1185">Reference proteome</keyword>
<feature type="chain" id="PRO_5020562721" description="Chalcone isomerase domain-containing protein" evidence="1">
    <location>
        <begin position="30"/>
        <end position="188"/>
    </location>
</feature>
<evidence type="ECO:0000313" key="4">
    <source>
        <dbReference type="Proteomes" id="UP000293912"/>
    </source>
</evidence>
<feature type="signal peptide" evidence="1">
    <location>
        <begin position="1"/>
        <end position="29"/>
    </location>
</feature>